<proteinExistence type="predicted"/>
<dbReference type="KEGG" id="xdi:EZH22_19110"/>
<keyword evidence="9" id="KW-1185">Reference proteome</keyword>
<dbReference type="InterPro" id="IPR036737">
    <property type="entry name" value="OmpA-like_sf"/>
</dbReference>
<evidence type="ECO:0000256" key="3">
    <source>
        <dbReference type="ARBA" id="ARBA00023237"/>
    </source>
</evidence>
<dbReference type="GO" id="GO:0009279">
    <property type="term" value="C:cell outer membrane"/>
    <property type="evidence" value="ECO:0007669"/>
    <property type="project" value="UniProtKB-SubCell"/>
</dbReference>
<feature type="transmembrane region" description="Helical" evidence="6">
    <location>
        <begin position="35"/>
        <end position="54"/>
    </location>
</feature>
<evidence type="ECO:0000256" key="4">
    <source>
        <dbReference type="PROSITE-ProRule" id="PRU00473"/>
    </source>
</evidence>
<evidence type="ECO:0000256" key="6">
    <source>
        <dbReference type="SAM" id="Phobius"/>
    </source>
</evidence>
<dbReference type="PRINTS" id="PR01023">
    <property type="entry name" value="NAFLGMOTY"/>
</dbReference>
<dbReference type="AlphaFoldDB" id="A0A974PL61"/>
<dbReference type="EMBL" id="CP063362">
    <property type="protein sequence ID" value="QRG05209.1"/>
    <property type="molecule type" value="Genomic_DNA"/>
</dbReference>
<dbReference type="PANTHER" id="PTHR30329:SF21">
    <property type="entry name" value="LIPOPROTEIN YIAD-RELATED"/>
    <property type="match status" value="1"/>
</dbReference>
<dbReference type="PRINTS" id="PR01021">
    <property type="entry name" value="OMPADOMAIN"/>
</dbReference>
<sequence length="740" mass="77189">MTSAGPQGASNDRAAGAERTNGAGPGASPWRRWRVLVAGLVVWCALAVVMLSIAREPVEAELDAAAADILARTGESWASARFEGRDATLEGEALAEEARIKVRASLEGLFGVRVVQDRTTLLPERRPFTFSAIKDGRAIALDGYVPSVDSLRRIGAIARSGGDVVTGLDRLVRARGAPPGDFAALVAFGLTQLKKLPSGRITLSDGAIAIEGRALDLASYDALAEIMHGPLPDGMTLARFAVRPPVASPFYWSAVRDGGMLRLSGFVPSAPARAEVAAALSSVITGIGIKDDTRLADGAPSTELWLKAVRFAGLLLAQLPGGRVTLSDSSIAVEGAAPGFSAFDRISALRKAPPEGFQITRFAVEPPRAVPFTWRLDRTAEAVRLTGFAPSDEARRLLVDAARTTFSGAQVTDEMRLASGGPAPELWVSAAGFAVTQLAKLRAGAAEISGTQVTLSGEALDSAAYLSIQQAVKAPPQGVVATAAAVKPPTISPYVFSVRREGSELTVSGFYPDMAAHDALKAVLERDFLREKVNDVSAVGAGAPEGFVGAALAGLGQLSRMGAGELSLVDAQLRLSGAILVPGAAIDVENELRRSVRPPFVIETALEATPAGPSVDAGTCGKLVGELLGRGTIRFAIGSAEIDRRSRGLIDRLVFTLKRCPSAVVRISGHTDGMGDGEFNQRLSEARAAAVLAYLVNAGIPADRLSSAGFGAGQPVAPNDTEAGKALNRRIEFEVKEHAP</sequence>
<dbReference type="Gene3D" id="3.40.1520.20">
    <property type="match status" value="4"/>
</dbReference>
<evidence type="ECO:0000313" key="8">
    <source>
        <dbReference type="EMBL" id="QRG05209.1"/>
    </source>
</evidence>
<dbReference type="Gene3D" id="3.30.1330.60">
    <property type="entry name" value="OmpA-like domain"/>
    <property type="match status" value="1"/>
</dbReference>
<evidence type="ECO:0000313" key="9">
    <source>
        <dbReference type="Proteomes" id="UP000596427"/>
    </source>
</evidence>
<gene>
    <name evidence="8" type="ORF">EZH22_19110</name>
</gene>
<dbReference type="CDD" id="cd07185">
    <property type="entry name" value="OmpA_C-like"/>
    <property type="match status" value="1"/>
</dbReference>
<feature type="region of interest" description="Disordered" evidence="5">
    <location>
        <begin position="1"/>
        <end position="25"/>
    </location>
</feature>
<dbReference type="Pfam" id="PF00691">
    <property type="entry name" value="OmpA"/>
    <property type="match status" value="1"/>
</dbReference>
<dbReference type="SUPFAM" id="SSF103088">
    <property type="entry name" value="OmpA-like"/>
    <property type="match status" value="1"/>
</dbReference>
<name>A0A974PL61_9HYPH</name>
<dbReference type="PROSITE" id="PS51123">
    <property type="entry name" value="OMPA_2"/>
    <property type="match status" value="1"/>
</dbReference>
<keyword evidence="3" id="KW-0998">Cell outer membrane</keyword>
<dbReference type="InterPro" id="IPR006665">
    <property type="entry name" value="OmpA-like"/>
</dbReference>
<protein>
    <submittedName>
        <fullName evidence="8">OmpA family protein</fullName>
    </submittedName>
</protein>
<reference evidence="8 9" key="1">
    <citation type="submission" date="2020-10" db="EMBL/GenBank/DDBJ databases">
        <title>Degradation of 1,4-Dioxane by Xanthobacter sp. YN2, via a Novel Group-2 Soluble Di-Iron Monooxygenase.</title>
        <authorList>
            <person name="Ma F."/>
            <person name="Wang Y."/>
            <person name="Yang J."/>
            <person name="Guo H."/>
            <person name="Su D."/>
            <person name="Yu L."/>
        </authorList>
    </citation>
    <scope>NUCLEOTIDE SEQUENCE [LARGE SCALE GENOMIC DNA]</scope>
    <source>
        <strain evidence="8 9">YN2</strain>
    </source>
</reference>
<dbReference type="PANTHER" id="PTHR30329">
    <property type="entry name" value="STATOR ELEMENT OF FLAGELLAR MOTOR COMPLEX"/>
    <property type="match status" value="1"/>
</dbReference>
<feature type="compositionally biased region" description="Polar residues" evidence="5">
    <location>
        <begin position="1"/>
        <end position="10"/>
    </location>
</feature>
<organism evidence="8 9">
    <name type="scientific">Xanthobacter dioxanivorans</name>
    <dbReference type="NCBI Taxonomy" id="2528964"/>
    <lineage>
        <taxon>Bacteria</taxon>
        <taxon>Pseudomonadati</taxon>
        <taxon>Pseudomonadota</taxon>
        <taxon>Alphaproteobacteria</taxon>
        <taxon>Hyphomicrobiales</taxon>
        <taxon>Xanthobacteraceae</taxon>
        <taxon>Xanthobacter</taxon>
    </lineage>
</organism>
<comment type="subcellular location">
    <subcellularLocation>
        <location evidence="1">Cell outer membrane</location>
    </subcellularLocation>
</comment>
<dbReference type="RefSeq" id="WP_203192076.1">
    <property type="nucleotide sequence ID" value="NZ_CP063362.1"/>
</dbReference>
<keyword evidence="6" id="KW-0812">Transmembrane</keyword>
<evidence type="ECO:0000256" key="2">
    <source>
        <dbReference type="ARBA" id="ARBA00023136"/>
    </source>
</evidence>
<keyword evidence="2 4" id="KW-0472">Membrane</keyword>
<keyword evidence="6" id="KW-1133">Transmembrane helix</keyword>
<evidence type="ECO:0000259" key="7">
    <source>
        <dbReference type="PROSITE" id="PS51123"/>
    </source>
</evidence>
<evidence type="ECO:0000256" key="1">
    <source>
        <dbReference type="ARBA" id="ARBA00004442"/>
    </source>
</evidence>
<dbReference type="InterPro" id="IPR006664">
    <property type="entry name" value="OMP_bac"/>
</dbReference>
<dbReference type="InterPro" id="IPR050330">
    <property type="entry name" value="Bact_OuterMem_StrucFunc"/>
</dbReference>
<evidence type="ECO:0000256" key="5">
    <source>
        <dbReference type="SAM" id="MobiDB-lite"/>
    </source>
</evidence>
<feature type="domain" description="OmpA-like" evidence="7">
    <location>
        <begin position="624"/>
        <end position="739"/>
    </location>
</feature>
<dbReference type="Proteomes" id="UP000596427">
    <property type="component" value="Chromosome"/>
</dbReference>
<accession>A0A974PL61</accession>